<dbReference type="PANTHER" id="PTHR34203">
    <property type="entry name" value="METHYLTRANSFERASE, FKBM FAMILY PROTEIN"/>
    <property type="match status" value="1"/>
</dbReference>
<name>A0A248JUU2_9PROT</name>
<feature type="domain" description="Methyltransferase FkbM" evidence="1">
    <location>
        <begin position="54"/>
        <end position="209"/>
    </location>
</feature>
<dbReference type="InterPro" id="IPR052514">
    <property type="entry name" value="SAM-dependent_MTase"/>
</dbReference>
<evidence type="ECO:0000313" key="2">
    <source>
        <dbReference type="EMBL" id="ASG22487.1"/>
    </source>
</evidence>
<evidence type="ECO:0000259" key="1">
    <source>
        <dbReference type="Pfam" id="PF05050"/>
    </source>
</evidence>
<dbReference type="EMBL" id="CP022111">
    <property type="protein sequence ID" value="ASG22487.1"/>
    <property type="molecule type" value="Genomic_DNA"/>
</dbReference>
<dbReference type="Proteomes" id="UP000197153">
    <property type="component" value="Chromosome 2"/>
</dbReference>
<dbReference type="RefSeq" id="WP_088873068.1">
    <property type="nucleotide sequence ID" value="NZ_CP022111.1"/>
</dbReference>
<evidence type="ECO:0000313" key="3">
    <source>
        <dbReference type="Proteomes" id="UP000197153"/>
    </source>
</evidence>
<dbReference type="InterPro" id="IPR029063">
    <property type="entry name" value="SAM-dependent_MTases_sf"/>
</dbReference>
<dbReference type="InterPro" id="IPR006342">
    <property type="entry name" value="FkbM_mtfrase"/>
</dbReference>
<dbReference type="Pfam" id="PF05050">
    <property type="entry name" value="Methyltransf_21"/>
    <property type="match status" value="1"/>
</dbReference>
<keyword evidence="3" id="KW-1185">Reference proteome</keyword>
<sequence length="277" mass="31207">MIPGALRRGAKQLVRTVCPTPMMLWLEHKYFEHFGEAEIRLVRHLCEPGRDAIDVGANEGCYIHFMRPHARRVYAFEPVPWLAERLAAKFGDDVVVYPTALSQTSGMAQLHIPVVAGQPETGLSTLSPTALADQPAQRELKVTSSPLDAVYSGDVAFIKIDVEGHEEAVLEGSRETIARSRPRILVEIEERHARGSIDRIARFFDAIDYQGYFLYHNKLRTLDDFDVATMQRPEDIQDYRPGLARSQFADYVNNFLFLPRQESPGTLANIAAELAQE</sequence>
<reference evidence="2 3" key="1">
    <citation type="submission" date="2017-06" db="EMBL/GenBank/DDBJ databases">
        <title>Complete genome sequence of Nitrospirillum amazonense strain CBAmC, an endophytic nitrogen-fixing and plant growth-promoting bacterium, isolated from sugarcane.</title>
        <authorList>
            <person name="Schwab S."/>
            <person name="dos Santos Teixeira K.R."/>
            <person name="Simoes Araujo J.L."/>
            <person name="Soares Vidal M."/>
            <person name="Borges de Freitas H.R."/>
            <person name="Rivello Crivelaro A.L."/>
            <person name="Bueno de Camargo Nunes A."/>
            <person name="dos Santos C.M."/>
            <person name="Palmeira da Silva Rosa D."/>
            <person name="da Silva Padilha D."/>
            <person name="da Silva E."/>
            <person name="Araujo Terra L."/>
            <person name="Soares Mendes V."/>
            <person name="Farinelli L."/>
            <person name="Magalhaes Cruz L."/>
            <person name="Baldani J.I."/>
        </authorList>
    </citation>
    <scope>NUCLEOTIDE SEQUENCE [LARGE SCALE GENOMIC DNA]</scope>
    <source>
        <strain evidence="2 3">CBAmC</strain>
    </source>
</reference>
<proteinExistence type="predicted"/>
<accession>A0A248JUU2</accession>
<dbReference type="NCBIfam" id="TIGR01444">
    <property type="entry name" value="fkbM_fam"/>
    <property type="match status" value="1"/>
</dbReference>
<gene>
    <name evidence="2" type="ORF">Y958_16250</name>
</gene>
<dbReference type="AlphaFoldDB" id="A0A248JUU2"/>
<dbReference type="PANTHER" id="PTHR34203:SF15">
    <property type="entry name" value="SLL1173 PROTEIN"/>
    <property type="match status" value="1"/>
</dbReference>
<dbReference type="Gene3D" id="3.40.50.150">
    <property type="entry name" value="Vaccinia Virus protein VP39"/>
    <property type="match status" value="1"/>
</dbReference>
<dbReference type="SUPFAM" id="SSF53335">
    <property type="entry name" value="S-adenosyl-L-methionine-dependent methyltransferases"/>
    <property type="match status" value="1"/>
</dbReference>
<protein>
    <recommendedName>
        <fullName evidence="1">Methyltransferase FkbM domain-containing protein</fullName>
    </recommendedName>
</protein>
<organism evidence="2 3">
    <name type="scientific">Nitrospirillum viridazoti CBAmc</name>
    <dbReference type="NCBI Taxonomy" id="1441467"/>
    <lineage>
        <taxon>Bacteria</taxon>
        <taxon>Pseudomonadati</taxon>
        <taxon>Pseudomonadota</taxon>
        <taxon>Alphaproteobacteria</taxon>
        <taxon>Rhodospirillales</taxon>
        <taxon>Azospirillaceae</taxon>
        <taxon>Nitrospirillum</taxon>
        <taxon>Nitrospirillum viridazoti</taxon>
    </lineage>
</organism>
<dbReference type="KEGG" id="nao:Y958_16250"/>